<dbReference type="Gene3D" id="1.10.20.10">
    <property type="entry name" value="Histone, subunit A"/>
    <property type="match status" value="1"/>
</dbReference>
<dbReference type="PANTHER" id="PTHR11380">
    <property type="entry name" value="TRANSCRIPTION INITIATION FACTOR TFIID/SUPT3-RELATED"/>
    <property type="match status" value="1"/>
</dbReference>
<keyword evidence="2" id="KW-0805">Transcription regulation</keyword>
<dbReference type="GeneID" id="90071793"/>
<feature type="compositionally biased region" description="Acidic residues" evidence="7">
    <location>
        <begin position="210"/>
        <end position="220"/>
    </location>
</feature>
<protein>
    <recommendedName>
        <fullName evidence="6">Transcription initiation factor TFIID subunit 13</fullName>
    </recommendedName>
</protein>
<dbReference type="GO" id="GO:0051123">
    <property type="term" value="P:RNA polymerase II preinitiation complex assembly"/>
    <property type="evidence" value="ECO:0007669"/>
    <property type="project" value="TreeGrafter"/>
</dbReference>
<evidence type="ECO:0000256" key="1">
    <source>
        <dbReference type="ARBA" id="ARBA00004123"/>
    </source>
</evidence>
<accession>A0AAV5QGM0</accession>
<dbReference type="SUPFAM" id="SSF47113">
    <property type="entry name" value="Histone-fold"/>
    <property type="match status" value="1"/>
</dbReference>
<dbReference type="EMBL" id="BTFZ01000002">
    <property type="protein sequence ID" value="GMM33814.1"/>
    <property type="molecule type" value="Genomic_DNA"/>
</dbReference>
<evidence type="ECO:0000256" key="7">
    <source>
        <dbReference type="SAM" id="MobiDB-lite"/>
    </source>
</evidence>
<feature type="compositionally biased region" description="Basic residues" evidence="7">
    <location>
        <begin position="145"/>
        <end position="161"/>
    </location>
</feature>
<keyword evidence="9" id="KW-1185">Reference proteome</keyword>
<feature type="compositionally biased region" description="Basic and acidic residues" evidence="7">
    <location>
        <begin position="182"/>
        <end position="203"/>
    </location>
</feature>
<evidence type="ECO:0000313" key="9">
    <source>
        <dbReference type="Proteomes" id="UP001360560"/>
    </source>
</evidence>
<evidence type="ECO:0000256" key="3">
    <source>
        <dbReference type="ARBA" id="ARBA00023163"/>
    </source>
</evidence>
<proteinExistence type="inferred from homology"/>
<feature type="region of interest" description="Disordered" evidence="7">
    <location>
        <begin position="1"/>
        <end position="20"/>
    </location>
</feature>
<name>A0AAV5QGM0_9ASCO</name>
<evidence type="ECO:0000256" key="6">
    <source>
        <dbReference type="ARBA" id="ARBA00040136"/>
    </source>
</evidence>
<dbReference type="Proteomes" id="UP001360560">
    <property type="component" value="Unassembled WGS sequence"/>
</dbReference>
<dbReference type="AlphaFoldDB" id="A0AAV5QGM0"/>
<comment type="caution">
    <text evidence="8">The sequence shown here is derived from an EMBL/GenBank/DDBJ whole genome shotgun (WGS) entry which is preliminary data.</text>
</comment>
<dbReference type="Pfam" id="PF02269">
    <property type="entry name" value="TFIID-18kDa"/>
    <property type="match status" value="1"/>
</dbReference>
<dbReference type="GO" id="GO:0046982">
    <property type="term" value="F:protein heterodimerization activity"/>
    <property type="evidence" value="ECO:0007669"/>
    <property type="project" value="InterPro"/>
</dbReference>
<gene>
    <name evidence="8" type="ORF">DASC09_011390</name>
</gene>
<evidence type="ECO:0000256" key="4">
    <source>
        <dbReference type="ARBA" id="ARBA00023242"/>
    </source>
</evidence>
<comment type="similarity">
    <text evidence="5">Belongs to the TAF13 family.</text>
</comment>
<dbReference type="InterPro" id="IPR009072">
    <property type="entry name" value="Histone-fold"/>
</dbReference>
<evidence type="ECO:0000256" key="5">
    <source>
        <dbReference type="ARBA" id="ARBA00038392"/>
    </source>
</evidence>
<evidence type="ECO:0000256" key="2">
    <source>
        <dbReference type="ARBA" id="ARBA00023015"/>
    </source>
</evidence>
<sequence length="220" mass="25419">MSSSNINNNNNNALSLSRNKSKKHSFQSDIAYMMEALGFDIALPETLDTLEDILITYIVDLYNEALRSSEIHGRTKVKFDDIKFAVRKDKGKLHRMDEISRNIKIINQNKKAFDSKNKQVKDLKVFEDSDGDVNGIRGVNGEKKKGGKNSSRKGLKYKKRKKEEVTDANGEPRKKRKYVKKAQREKEAREKLEAEQRERELAQKKQQGIADDEEDNYYSD</sequence>
<comment type="subcellular location">
    <subcellularLocation>
        <location evidence="1">Nucleus</location>
    </subcellularLocation>
</comment>
<dbReference type="RefSeq" id="XP_064850814.1">
    <property type="nucleotide sequence ID" value="XM_064994742.1"/>
</dbReference>
<dbReference type="PANTHER" id="PTHR11380:SF5">
    <property type="entry name" value="TRANSCRIPTION INITIATION FACTOR TFIID SUBUNIT 13"/>
    <property type="match status" value="1"/>
</dbReference>
<dbReference type="GO" id="GO:0005669">
    <property type="term" value="C:transcription factor TFIID complex"/>
    <property type="evidence" value="ECO:0007669"/>
    <property type="project" value="TreeGrafter"/>
</dbReference>
<reference evidence="8 9" key="1">
    <citation type="journal article" date="2023" name="Elife">
        <title>Identification of key yeast species and microbe-microbe interactions impacting larval growth of Drosophila in the wild.</title>
        <authorList>
            <person name="Mure A."/>
            <person name="Sugiura Y."/>
            <person name="Maeda R."/>
            <person name="Honda K."/>
            <person name="Sakurai N."/>
            <person name="Takahashi Y."/>
            <person name="Watada M."/>
            <person name="Katoh T."/>
            <person name="Gotoh A."/>
            <person name="Gotoh Y."/>
            <person name="Taniguchi I."/>
            <person name="Nakamura K."/>
            <person name="Hayashi T."/>
            <person name="Katayama T."/>
            <person name="Uemura T."/>
            <person name="Hattori Y."/>
        </authorList>
    </citation>
    <scope>NUCLEOTIDE SEQUENCE [LARGE SCALE GENOMIC DNA]</scope>
    <source>
        <strain evidence="8 9">SC-9</strain>
    </source>
</reference>
<dbReference type="InterPro" id="IPR003195">
    <property type="entry name" value="TFIID_TAF13"/>
</dbReference>
<keyword evidence="3" id="KW-0804">Transcription</keyword>
<feature type="region of interest" description="Disordered" evidence="7">
    <location>
        <begin position="134"/>
        <end position="220"/>
    </location>
</feature>
<keyword evidence="4" id="KW-0539">Nucleus</keyword>
<evidence type="ECO:0000313" key="8">
    <source>
        <dbReference type="EMBL" id="GMM33814.1"/>
    </source>
</evidence>
<organism evidence="8 9">
    <name type="scientific">Saccharomycopsis crataegensis</name>
    <dbReference type="NCBI Taxonomy" id="43959"/>
    <lineage>
        <taxon>Eukaryota</taxon>
        <taxon>Fungi</taxon>
        <taxon>Dikarya</taxon>
        <taxon>Ascomycota</taxon>
        <taxon>Saccharomycotina</taxon>
        <taxon>Saccharomycetes</taxon>
        <taxon>Saccharomycopsidaceae</taxon>
        <taxon>Saccharomycopsis</taxon>
    </lineage>
</organism>
<feature type="compositionally biased region" description="Low complexity" evidence="7">
    <location>
        <begin position="1"/>
        <end position="18"/>
    </location>
</feature>